<comment type="subcellular location">
    <subcellularLocation>
        <location evidence="1">Cell membrane</location>
        <topology evidence="1">Multi-pass membrane protein</topology>
    </subcellularLocation>
</comment>
<evidence type="ECO:0000256" key="8">
    <source>
        <dbReference type="ARBA" id="ARBA00023136"/>
    </source>
</evidence>
<protein>
    <submittedName>
        <fullName evidence="12">Sodium, potassium, lithium and rubidium/H(+) antiporter</fullName>
    </submittedName>
</protein>
<feature type="domain" description="Cation/H+ exchanger transmembrane" evidence="11">
    <location>
        <begin position="13"/>
        <end position="400"/>
    </location>
</feature>
<dbReference type="Proteomes" id="UP000431269">
    <property type="component" value="Chromosome"/>
</dbReference>
<dbReference type="InterPro" id="IPR018422">
    <property type="entry name" value="Cation/H_exchanger_CPA1"/>
</dbReference>
<feature type="transmembrane region" description="Helical" evidence="10">
    <location>
        <begin position="109"/>
        <end position="135"/>
    </location>
</feature>
<feature type="transmembrane region" description="Helical" evidence="10">
    <location>
        <begin position="377"/>
        <end position="396"/>
    </location>
</feature>
<dbReference type="GO" id="GO:0015386">
    <property type="term" value="F:potassium:proton antiporter activity"/>
    <property type="evidence" value="ECO:0007669"/>
    <property type="project" value="TreeGrafter"/>
</dbReference>
<evidence type="ECO:0000259" key="11">
    <source>
        <dbReference type="Pfam" id="PF00999"/>
    </source>
</evidence>
<evidence type="ECO:0000313" key="12">
    <source>
        <dbReference type="EMBL" id="QGZ95961.1"/>
    </source>
</evidence>
<evidence type="ECO:0000256" key="7">
    <source>
        <dbReference type="ARBA" id="ARBA00023065"/>
    </source>
</evidence>
<dbReference type="GO" id="GO:0098719">
    <property type="term" value="P:sodium ion import across plasma membrane"/>
    <property type="evidence" value="ECO:0007669"/>
    <property type="project" value="TreeGrafter"/>
</dbReference>
<evidence type="ECO:0000256" key="5">
    <source>
        <dbReference type="ARBA" id="ARBA00022989"/>
    </source>
</evidence>
<feature type="transmembrane region" description="Helical" evidence="10">
    <location>
        <begin position="208"/>
        <end position="226"/>
    </location>
</feature>
<evidence type="ECO:0000256" key="2">
    <source>
        <dbReference type="ARBA" id="ARBA00022448"/>
    </source>
</evidence>
<evidence type="ECO:0000256" key="6">
    <source>
        <dbReference type="ARBA" id="ARBA00023053"/>
    </source>
</evidence>
<keyword evidence="2" id="KW-0813">Transport</keyword>
<dbReference type="Gene3D" id="6.10.140.1330">
    <property type="match status" value="1"/>
</dbReference>
<dbReference type="GO" id="GO:0015385">
    <property type="term" value="F:sodium:proton antiporter activity"/>
    <property type="evidence" value="ECO:0007669"/>
    <property type="project" value="InterPro"/>
</dbReference>
<feature type="transmembrane region" description="Helical" evidence="10">
    <location>
        <begin position="299"/>
        <end position="323"/>
    </location>
</feature>
<keyword evidence="8 10" id="KW-0472">Membrane</keyword>
<accession>A0A6I6MP91</accession>
<dbReference type="InterPro" id="IPR006153">
    <property type="entry name" value="Cation/H_exchanger_TM"/>
</dbReference>
<dbReference type="GO" id="GO:0005886">
    <property type="term" value="C:plasma membrane"/>
    <property type="evidence" value="ECO:0007669"/>
    <property type="project" value="UniProtKB-SubCell"/>
</dbReference>
<evidence type="ECO:0000313" key="13">
    <source>
        <dbReference type="Proteomes" id="UP000431269"/>
    </source>
</evidence>
<feature type="transmembrane region" description="Helical" evidence="10">
    <location>
        <begin position="232"/>
        <end position="251"/>
    </location>
</feature>
<evidence type="ECO:0000256" key="3">
    <source>
        <dbReference type="ARBA" id="ARBA00022475"/>
    </source>
</evidence>
<keyword evidence="3" id="KW-1003">Cell membrane</keyword>
<dbReference type="RefSeq" id="WP_158766781.1">
    <property type="nucleotide sequence ID" value="NZ_CP047045.1"/>
</dbReference>
<keyword evidence="4 10" id="KW-0812">Transmembrane</keyword>
<keyword evidence="7" id="KW-0406">Ion transport</keyword>
<dbReference type="KEGG" id="tsv:DSM104635_02816"/>
<reference evidence="13" key="1">
    <citation type="submission" date="2019-12" db="EMBL/GenBank/DDBJ databases">
        <title>Complete genome of Terracaulis silvestris 0127_4.</title>
        <authorList>
            <person name="Vieira S."/>
            <person name="Riedel T."/>
            <person name="Sproer C."/>
            <person name="Pascual J."/>
            <person name="Boedeker C."/>
            <person name="Overmann J."/>
        </authorList>
    </citation>
    <scope>NUCLEOTIDE SEQUENCE [LARGE SCALE GENOMIC DNA]</scope>
    <source>
        <strain evidence="13">0127_4</strain>
    </source>
</reference>
<keyword evidence="9" id="KW-0739">Sodium transport</keyword>
<evidence type="ECO:0000256" key="10">
    <source>
        <dbReference type="SAM" id="Phobius"/>
    </source>
</evidence>
<dbReference type="AlphaFoldDB" id="A0A6I6MP91"/>
<dbReference type="Pfam" id="PF00999">
    <property type="entry name" value="Na_H_Exchanger"/>
    <property type="match status" value="1"/>
</dbReference>
<evidence type="ECO:0000256" key="9">
    <source>
        <dbReference type="ARBA" id="ARBA00023201"/>
    </source>
</evidence>
<dbReference type="GO" id="GO:0051453">
    <property type="term" value="P:regulation of intracellular pH"/>
    <property type="evidence" value="ECO:0007669"/>
    <property type="project" value="TreeGrafter"/>
</dbReference>
<evidence type="ECO:0000256" key="1">
    <source>
        <dbReference type="ARBA" id="ARBA00004651"/>
    </source>
</evidence>
<dbReference type="PANTHER" id="PTHR10110">
    <property type="entry name" value="SODIUM/HYDROGEN EXCHANGER"/>
    <property type="match status" value="1"/>
</dbReference>
<organism evidence="12 13">
    <name type="scientific">Terricaulis silvestris</name>
    <dbReference type="NCBI Taxonomy" id="2686094"/>
    <lineage>
        <taxon>Bacteria</taxon>
        <taxon>Pseudomonadati</taxon>
        <taxon>Pseudomonadota</taxon>
        <taxon>Alphaproteobacteria</taxon>
        <taxon>Caulobacterales</taxon>
        <taxon>Caulobacteraceae</taxon>
        <taxon>Terricaulis</taxon>
    </lineage>
</organism>
<keyword evidence="5 10" id="KW-1133">Transmembrane helix</keyword>
<sequence length="518" mass="55043">MVLFEWTLVLLFFAVLVTGFSRRIGVPYPSLLALAGGALAFLPAGPEIAIDPELALALFVAPVLLDAAFDTSPRDLKRNLAPLLSLVFVMVALTVAAVAFVGWKWGGLPIAAAIALGAIVAPPDAVAASAVLGSLKLPRRITQILQGESLFNDAPALLIYRFAVSAAVGGFTWASAGPAIAIAGVGSVIAGFALAHIYTFATRRITDAASSTVMTFVCTFGVWILAEHLHLSAIITMVVYAMTLAATIPLNTSARLRVSTYSVWETVIFVLNVLAFVIMGLQVRPILARLQGAELEQALWFSGAVLATVIIIRIVYVMSYGVAVRAKNRMFGVHLSDGLEPPTVRGGLLVSWCGMRGLVTLATAFALPQAFPGRDLIVLSAFVVVIGTLVVQGLTLKPLLSLLKFGADNVVEQEVSRGRVAIMQTALDALANNESEEAALARAAYTAAKTIAGSKTPQAATKYEKLKLKIIPKQRAKLSEMRESGEISDEAFHRLEEELDWAELSAAPAGHFQPLTTD</sequence>
<dbReference type="EMBL" id="CP047045">
    <property type="protein sequence ID" value="QGZ95961.1"/>
    <property type="molecule type" value="Genomic_DNA"/>
</dbReference>
<name>A0A6I6MP91_9CAUL</name>
<keyword evidence="6" id="KW-0915">Sodium</keyword>
<feature type="transmembrane region" description="Helical" evidence="10">
    <location>
        <begin position="263"/>
        <end position="287"/>
    </location>
</feature>
<evidence type="ECO:0000256" key="4">
    <source>
        <dbReference type="ARBA" id="ARBA00022692"/>
    </source>
</evidence>
<gene>
    <name evidence="12" type="primary">nhaK</name>
    <name evidence="12" type="ORF">DSM104635_02816</name>
</gene>
<proteinExistence type="predicted"/>
<feature type="transmembrane region" description="Helical" evidence="10">
    <location>
        <begin position="81"/>
        <end position="103"/>
    </location>
</feature>
<dbReference type="PANTHER" id="PTHR10110:SF86">
    <property type="entry name" value="SODIUM_HYDROGEN EXCHANGER 7"/>
    <property type="match status" value="1"/>
</dbReference>
<feature type="transmembrane region" description="Helical" evidence="10">
    <location>
        <begin position="180"/>
        <end position="201"/>
    </location>
</feature>
<keyword evidence="13" id="KW-1185">Reference proteome</keyword>